<proteinExistence type="predicted"/>
<dbReference type="Proteomes" id="UP000094527">
    <property type="component" value="Unassembled WGS sequence"/>
</dbReference>
<organism evidence="1 2">
    <name type="scientific">Orchesella cincta</name>
    <name type="common">Springtail</name>
    <name type="synonym">Podura cincta</name>
    <dbReference type="NCBI Taxonomy" id="48709"/>
    <lineage>
        <taxon>Eukaryota</taxon>
        <taxon>Metazoa</taxon>
        <taxon>Ecdysozoa</taxon>
        <taxon>Arthropoda</taxon>
        <taxon>Hexapoda</taxon>
        <taxon>Collembola</taxon>
        <taxon>Entomobryomorpha</taxon>
        <taxon>Entomobryoidea</taxon>
        <taxon>Orchesellidae</taxon>
        <taxon>Orchesellinae</taxon>
        <taxon>Orchesella</taxon>
    </lineage>
</organism>
<evidence type="ECO:0000313" key="1">
    <source>
        <dbReference type="EMBL" id="ODM89163.1"/>
    </source>
</evidence>
<name>A0A1D2M850_ORCCI</name>
<comment type="caution">
    <text evidence="1">The sequence shown here is derived from an EMBL/GenBank/DDBJ whole genome shotgun (WGS) entry which is preliminary data.</text>
</comment>
<keyword evidence="2" id="KW-1185">Reference proteome</keyword>
<gene>
    <name evidence="1" type="ORF">Ocin01_17518</name>
</gene>
<dbReference type="EMBL" id="LJIJ01002845">
    <property type="protein sequence ID" value="ODM89163.1"/>
    <property type="molecule type" value="Genomic_DNA"/>
</dbReference>
<evidence type="ECO:0000313" key="2">
    <source>
        <dbReference type="Proteomes" id="UP000094527"/>
    </source>
</evidence>
<dbReference type="AlphaFoldDB" id="A0A1D2M850"/>
<reference evidence="1 2" key="1">
    <citation type="journal article" date="2016" name="Genome Biol. Evol.">
        <title>Gene Family Evolution Reflects Adaptation to Soil Environmental Stressors in the Genome of the Collembolan Orchesella cincta.</title>
        <authorList>
            <person name="Faddeeva-Vakhrusheva A."/>
            <person name="Derks M.F."/>
            <person name="Anvar S.Y."/>
            <person name="Agamennone V."/>
            <person name="Suring W."/>
            <person name="Smit S."/>
            <person name="van Straalen N.M."/>
            <person name="Roelofs D."/>
        </authorList>
    </citation>
    <scope>NUCLEOTIDE SEQUENCE [LARGE SCALE GENOMIC DNA]</scope>
    <source>
        <tissue evidence="1">Mixed pool</tissue>
    </source>
</reference>
<protein>
    <submittedName>
        <fullName evidence="1">Uncharacterized protein</fullName>
    </submittedName>
</protein>
<sequence length="119" mass="12742">MWLAVQRSTVGKILSNVTLPFQGFMKFRSFFSLAFTATMPWHGVPFCLTMSYPTQPGYPAQPSPFQQPAVYSPAVPQTGGFGPTQYAAAPAAPGFTPNRAANPTGTISSLQLWLEAAVA</sequence>
<accession>A0A1D2M850</accession>